<sequence length="182" mass="21056">MAKHIKDVIANTKNIYMTNSALESLMDFERVLDELDTYVFKNWNKGELVEGPIYEKYFVTCTFMWPYGLMPDPRGGERLLDYKCKVTYQEESLAYSVHVNDPSDFKSGTKVPKLAKKQIWLVTITMPKQLMHDIHQGSLELESETIDIEDIEQAYEVGLEDDVYKDQSGLPNEQNTFSQPNI</sequence>
<proteinExistence type="predicted"/>
<evidence type="ECO:0000313" key="1">
    <source>
        <dbReference type="EMBL" id="CAB4221030.1"/>
    </source>
</evidence>
<accession>A0A6J5T0G2</accession>
<gene>
    <name evidence="1" type="ORF">UFOVP1636_110</name>
</gene>
<dbReference type="EMBL" id="LR797503">
    <property type="protein sequence ID" value="CAB4221030.1"/>
    <property type="molecule type" value="Genomic_DNA"/>
</dbReference>
<protein>
    <submittedName>
        <fullName evidence="1">Uncharacterized protein</fullName>
    </submittedName>
</protein>
<organism evidence="1">
    <name type="scientific">uncultured Caudovirales phage</name>
    <dbReference type="NCBI Taxonomy" id="2100421"/>
    <lineage>
        <taxon>Viruses</taxon>
        <taxon>Duplodnaviria</taxon>
        <taxon>Heunggongvirae</taxon>
        <taxon>Uroviricota</taxon>
        <taxon>Caudoviricetes</taxon>
        <taxon>Peduoviridae</taxon>
        <taxon>Maltschvirus</taxon>
        <taxon>Maltschvirus maltsch</taxon>
    </lineage>
</organism>
<name>A0A6J5T0G2_9CAUD</name>
<reference evidence="1" key="1">
    <citation type="submission" date="2020-05" db="EMBL/GenBank/DDBJ databases">
        <authorList>
            <person name="Chiriac C."/>
            <person name="Salcher M."/>
            <person name="Ghai R."/>
            <person name="Kavagutti S V."/>
        </authorList>
    </citation>
    <scope>NUCLEOTIDE SEQUENCE</scope>
</reference>